<gene>
    <name evidence="1" type="ORF">HMPREF3192_00927</name>
</gene>
<dbReference type="OrthoDB" id="3229928at2"/>
<reference evidence="2" key="1">
    <citation type="submission" date="2016-01" db="EMBL/GenBank/DDBJ databases">
        <authorList>
            <person name="Mitreva M."/>
            <person name="Pepin K.H."/>
            <person name="Mihindukulasuriya K.A."/>
            <person name="Fulton R."/>
            <person name="Fronick C."/>
            <person name="O'Laughlin M."/>
            <person name="Miner T."/>
            <person name="Herter B."/>
            <person name="Rosa B.A."/>
            <person name="Cordes M."/>
            <person name="Tomlinson C."/>
            <person name="Wollam A."/>
            <person name="Palsikar V.B."/>
            <person name="Mardis E.R."/>
            <person name="Wilson R.K."/>
        </authorList>
    </citation>
    <scope>NUCLEOTIDE SEQUENCE [LARGE SCALE GENOMIC DNA]</scope>
    <source>
        <strain evidence="2">DNF00019</strain>
    </source>
</reference>
<proteinExistence type="predicted"/>
<dbReference type="PATRIC" id="fig|1393034.3.peg.889"/>
<comment type="caution">
    <text evidence="1">The sequence shown here is derived from an EMBL/GenBank/DDBJ whole genome shotgun (WGS) entry which is preliminary data.</text>
</comment>
<dbReference type="STRING" id="1393034.HMPREF3192_00927"/>
<evidence type="ECO:0000313" key="2">
    <source>
        <dbReference type="Proteomes" id="UP000070675"/>
    </source>
</evidence>
<dbReference type="AlphaFoldDB" id="A0A133XTV8"/>
<dbReference type="RefSeq" id="WP_066305636.1">
    <property type="nucleotide sequence ID" value="NZ_KQ959496.1"/>
</dbReference>
<dbReference type="Proteomes" id="UP000070675">
    <property type="component" value="Unassembled WGS sequence"/>
</dbReference>
<organism evidence="1 2">
    <name type="scientific">Atopobium deltae</name>
    <dbReference type="NCBI Taxonomy" id="1393034"/>
    <lineage>
        <taxon>Bacteria</taxon>
        <taxon>Bacillati</taxon>
        <taxon>Actinomycetota</taxon>
        <taxon>Coriobacteriia</taxon>
        <taxon>Coriobacteriales</taxon>
        <taxon>Atopobiaceae</taxon>
        <taxon>Atopobium</taxon>
    </lineage>
</organism>
<name>A0A133XTV8_9ACTN</name>
<evidence type="ECO:0008006" key="3">
    <source>
        <dbReference type="Google" id="ProtNLM"/>
    </source>
</evidence>
<evidence type="ECO:0000313" key="1">
    <source>
        <dbReference type="EMBL" id="KXB34375.1"/>
    </source>
</evidence>
<protein>
    <recommendedName>
        <fullName evidence="3">Phage tail component protein</fullName>
    </recommendedName>
</protein>
<keyword evidence="2" id="KW-1185">Reference proteome</keyword>
<accession>A0A133XTV8</accession>
<sequence>MDQLKYISAAKRVTVGLDGDAIYSGTAEDVRSYAWNYELQVRGIAAPILKAKKATIKVTALELDELDALRRAANADIKAGIAGVMVAQKCWEQHAFVTGTKLDKLNVDGTAECSIEAVLIDGCWRKKHTKQFVAQAVKTTTTGKDYPHDYAFDYVAQEPFAQTLDFGQSDAISFRLTIYGPANDPCVIVGGNHYQLRTSILAGDFVVVDSLKKTVELHSQVGSVTNIFDKAERGRGLGRGSYIFEPIKQGEQIVRWDGSFNFTLEYFEEESIPPWTHY</sequence>
<dbReference type="EMBL" id="LSCR01000016">
    <property type="protein sequence ID" value="KXB34375.1"/>
    <property type="molecule type" value="Genomic_DNA"/>
</dbReference>